<comment type="subunit">
    <text evidence="3">Homodimer.</text>
</comment>
<evidence type="ECO:0000259" key="14">
    <source>
        <dbReference type="Pfam" id="PF07992"/>
    </source>
</evidence>
<dbReference type="InterPro" id="IPR012999">
    <property type="entry name" value="Pyr_OxRdtase_I_AS"/>
</dbReference>
<proteinExistence type="inferred from homology"/>
<feature type="domain" description="Pyridine nucleotide-disulphide oxidoreductase dimerisation" evidence="13">
    <location>
        <begin position="340"/>
        <end position="447"/>
    </location>
</feature>
<keyword evidence="5 11" id="KW-0274">FAD</keyword>
<dbReference type="Gene3D" id="3.30.390.30">
    <property type="match status" value="1"/>
</dbReference>
<dbReference type="InterPro" id="IPR006324">
    <property type="entry name" value="GSHR"/>
</dbReference>
<dbReference type="InterPro" id="IPR036188">
    <property type="entry name" value="FAD/NAD-bd_sf"/>
</dbReference>
<dbReference type="PROSITE" id="PS00076">
    <property type="entry name" value="PYRIDINE_REDOX_1"/>
    <property type="match status" value="1"/>
</dbReference>
<evidence type="ECO:0000256" key="2">
    <source>
        <dbReference type="ARBA" id="ARBA00007532"/>
    </source>
</evidence>
<dbReference type="PRINTS" id="PR00411">
    <property type="entry name" value="PNDRDTASEI"/>
</dbReference>
<comment type="cofactor">
    <cofactor evidence="1 12">
        <name>FAD</name>
        <dbReference type="ChEBI" id="CHEBI:57692"/>
    </cofactor>
</comment>
<dbReference type="PRINTS" id="PR00368">
    <property type="entry name" value="FADPNR"/>
</dbReference>
<dbReference type="PIRSF" id="PIRSF000350">
    <property type="entry name" value="Mercury_reductase_MerA"/>
    <property type="match status" value="1"/>
</dbReference>
<dbReference type="RefSeq" id="WP_283741834.1">
    <property type="nucleotide sequence ID" value="NZ_JASJEV010000013.1"/>
</dbReference>
<keyword evidence="9 11" id="KW-0676">Redox-active center</keyword>
<protein>
    <recommendedName>
        <fullName evidence="12">Glutathione reductase</fullName>
        <shortName evidence="12">GRase</shortName>
        <ecNumber evidence="12">1.8.1.7</ecNumber>
    </recommendedName>
</protein>
<dbReference type="InterPro" id="IPR023753">
    <property type="entry name" value="FAD/NAD-binding_dom"/>
</dbReference>
<keyword evidence="4 11" id="KW-0285">Flavoprotein</keyword>
<evidence type="ECO:0000256" key="3">
    <source>
        <dbReference type="ARBA" id="ARBA00011738"/>
    </source>
</evidence>
<evidence type="ECO:0000256" key="6">
    <source>
        <dbReference type="ARBA" id="ARBA00022857"/>
    </source>
</evidence>
<dbReference type="NCBIfam" id="TIGR01424">
    <property type="entry name" value="gluta_reduc_2"/>
    <property type="match status" value="1"/>
</dbReference>
<comment type="catalytic activity">
    <reaction evidence="10 12">
        <text>2 glutathione + NADP(+) = glutathione disulfide + NADPH + H(+)</text>
        <dbReference type="Rhea" id="RHEA:11740"/>
        <dbReference type="ChEBI" id="CHEBI:15378"/>
        <dbReference type="ChEBI" id="CHEBI:57783"/>
        <dbReference type="ChEBI" id="CHEBI:57925"/>
        <dbReference type="ChEBI" id="CHEBI:58297"/>
        <dbReference type="ChEBI" id="CHEBI:58349"/>
        <dbReference type="EC" id="1.8.1.7"/>
    </reaction>
</comment>
<dbReference type="Pfam" id="PF02852">
    <property type="entry name" value="Pyr_redox_dim"/>
    <property type="match status" value="1"/>
</dbReference>
<evidence type="ECO:0000313" key="15">
    <source>
        <dbReference type="EMBL" id="MDJ1159835.1"/>
    </source>
</evidence>
<reference evidence="15 16" key="1">
    <citation type="submission" date="2023-05" db="EMBL/GenBank/DDBJ databases">
        <title>Chelatococcus sp. nov., a moderately thermophilic bacterium isolated from hot spring microbial mat.</title>
        <authorList>
            <person name="Hu C.-J."/>
            <person name="Li W.-J."/>
        </authorList>
    </citation>
    <scope>NUCLEOTIDE SEQUENCE [LARGE SCALE GENOMIC DNA]</scope>
    <source>
        <strain evidence="15 16">SYSU G07232</strain>
    </source>
</reference>
<organism evidence="15 16">
    <name type="scientific">Chelatococcus albus</name>
    <dbReference type="NCBI Taxonomy" id="3047466"/>
    <lineage>
        <taxon>Bacteria</taxon>
        <taxon>Pseudomonadati</taxon>
        <taxon>Pseudomonadota</taxon>
        <taxon>Alphaproteobacteria</taxon>
        <taxon>Hyphomicrobiales</taxon>
        <taxon>Chelatococcaceae</taxon>
        <taxon>Chelatococcus</taxon>
    </lineage>
</organism>
<keyword evidence="6 12" id="KW-0521">NADP</keyword>
<evidence type="ECO:0000256" key="1">
    <source>
        <dbReference type="ARBA" id="ARBA00001974"/>
    </source>
</evidence>
<comment type="caution">
    <text evidence="15">The sequence shown here is derived from an EMBL/GenBank/DDBJ whole genome shotgun (WGS) entry which is preliminary data.</text>
</comment>
<dbReference type="SUPFAM" id="SSF51905">
    <property type="entry name" value="FAD/NAD(P)-binding domain"/>
    <property type="match status" value="1"/>
</dbReference>
<sequence length="454" mass="48732">MSDFDVDLFVIGGGSGGVRAARIAAGHGAKVMIAEEYRFGGTCVIRGCVPKKLFVYASRFTDEFEDAAGYGWSLAKASFDWPTLVRNKDAEIARLERIYRTNLERAGVELVDSRAVIEDPHTVRLLKTGARVRARTILVATGGYPVKEPAIPGVDLAITSNEAFHLEELPRRIIVVGAGYIAVEFAGIFAGLGVQTTLVHRGDKLLRGFDEDLREGLTEAYARRGIKLALSRTITRIDRGGEELVATLDDGSRLAADQIMIATGRRPNTANLGLEAAGVRMNGNGAVFVDGASRSSVPSIYAVGDVTDRVNLTPVAIREGHAFADSLFGGRPTSVDHSLIPTAVFSTPEIGTVGLTESEARERCDVVVYRSAFRTMKATLSGRDERMMMKILVDGASDKVVGVHILGEGAAEMIQLVGIAVTMGATKADFDRTMALHPTAAEELVTMRTPLPRA</sequence>
<gene>
    <name evidence="15" type="primary">gor</name>
    <name evidence="15" type="ORF">QNA08_16570</name>
</gene>
<accession>A0ABT7AL97</accession>
<dbReference type="InterPro" id="IPR004099">
    <property type="entry name" value="Pyr_nucl-diS_OxRdtase_dimer"/>
</dbReference>
<evidence type="ECO:0000256" key="5">
    <source>
        <dbReference type="ARBA" id="ARBA00022827"/>
    </source>
</evidence>
<dbReference type="SUPFAM" id="SSF55424">
    <property type="entry name" value="FAD/NAD-linked reductases, dimerisation (C-terminal) domain"/>
    <property type="match status" value="1"/>
</dbReference>
<evidence type="ECO:0000256" key="8">
    <source>
        <dbReference type="ARBA" id="ARBA00023157"/>
    </source>
</evidence>
<keyword evidence="16" id="KW-1185">Reference proteome</keyword>
<dbReference type="EC" id="1.8.1.7" evidence="12"/>
<dbReference type="InterPro" id="IPR016156">
    <property type="entry name" value="FAD/NAD-linked_Rdtase_dimer_sf"/>
</dbReference>
<dbReference type="PANTHER" id="PTHR42737:SF2">
    <property type="entry name" value="GLUTATHIONE REDUCTASE"/>
    <property type="match status" value="1"/>
</dbReference>
<evidence type="ECO:0000256" key="7">
    <source>
        <dbReference type="ARBA" id="ARBA00023002"/>
    </source>
</evidence>
<evidence type="ECO:0000313" key="16">
    <source>
        <dbReference type="Proteomes" id="UP001321492"/>
    </source>
</evidence>
<keyword evidence="7 11" id="KW-0560">Oxidoreductase</keyword>
<dbReference type="GO" id="GO:0004362">
    <property type="term" value="F:glutathione-disulfide reductase (NADPH) activity"/>
    <property type="evidence" value="ECO:0007669"/>
    <property type="project" value="UniProtKB-EC"/>
</dbReference>
<evidence type="ECO:0000256" key="9">
    <source>
        <dbReference type="ARBA" id="ARBA00023284"/>
    </source>
</evidence>
<feature type="domain" description="FAD/NAD(P)-binding" evidence="14">
    <location>
        <begin position="7"/>
        <end position="320"/>
    </location>
</feature>
<evidence type="ECO:0000256" key="4">
    <source>
        <dbReference type="ARBA" id="ARBA00022630"/>
    </source>
</evidence>
<dbReference type="PANTHER" id="PTHR42737">
    <property type="entry name" value="GLUTATHIONE REDUCTASE"/>
    <property type="match status" value="1"/>
</dbReference>
<dbReference type="InterPro" id="IPR001100">
    <property type="entry name" value="Pyr_nuc-diS_OxRdtase"/>
</dbReference>
<dbReference type="Gene3D" id="3.50.50.60">
    <property type="entry name" value="FAD/NAD(P)-binding domain"/>
    <property type="match status" value="2"/>
</dbReference>
<comment type="function">
    <text evidence="12">Catalyzes the reduction of glutathione disulfide (GSSG) to reduced glutathione (GSH).</text>
</comment>
<dbReference type="EMBL" id="JASJEV010000013">
    <property type="protein sequence ID" value="MDJ1159835.1"/>
    <property type="molecule type" value="Genomic_DNA"/>
</dbReference>
<keyword evidence="8" id="KW-1015">Disulfide bond</keyword>
<dbReference type="Pfam" id="PF07992">
    <property type="entry name" value="Pyr_redox_2"/>
    <property type="match status" value="1"/>
</dbReference>
<dbReference type="InterPro" id="IPR046952">
    <property type="entry name" value="GSHR/TRXR-like"/>
</dbReference>
<dbReference type="NCBIfam" id="NF004776">
    <property type="entry name" value="PRK06116.1"/>
    <property type="match status" value="1"/>
</dbReference>
<evidence type="ECO:0000256" key="12">
    <source>
        <dbReference type="RuleBase" id="RU365040"/>
    </source>
</evidence>
<evidence type="ECO:0000256" key="10">
    <source>
        <dbReference type="ARBA" id="ARBA00049142"/>
    </source>
</evidence>
<comment type="similarity">
    <text evidence="2 11">Belongs to the class-I pyridine nucleotide-disulfide oxidoreductase family.</text>
</comment>
<evidence type="ECO:0000256" key="11">
    <source>
        <dbReference type="RuleBase" id="RU003691"/>
    </source>
</evidence>
<evidence type="ECO:0000259" key="13">
    <source>
        <dbReference type="Pfam" id="PF02852"/>
    </source>
</evidence>
<dbReference type="Proteomes" id="UP001321492">
    <property type="component" value="Unassembled WGS sequence"/>
</dbReference>
<name>A0ABT7AL97_9HYPH</name>